<feature type="transmembrane region" description="Helical" evidence="11">
    <location>
        <begin position="317"/>
        <end position="340"/>
    </location>
</feature>
<keyword evidence="9 11" id="KW-0472">Membrane</keyword>
<keyword evidence="4 11" id="KW-1003">Cell membrane</keyword>
<keyword evidence="2 11" id="KW-0813">Transport</keyword>
<dbReference type="InterPro" id="IPR023171">
    <property type="entry name" value="Na/H_antiporter_dom_sf"/>
</dbReference>
<sequence>MSITLEEEGYHRHPVADKLRAGNTGGILLIVAMLAALVCANTPLSDLYFGARDAHIGIPGWDATFHTVGEWASEGLLAVFFFMVGLELKSEFVDGELRNPRKAIVPIVAAFGGVAVPAVVYTCINLAAGSGETLRGWAIPTATDIAFAVSVLAVVGSALPGSMRTFLLTLAVVDDLIAIVIIAVVYSEGVNFLYLGLTVVPAAAFWVLTHRYPRFFSASPWAAWVILLPLGVLAWLLVYSAGVHATIAGVLLGFMAPVLRRTTPQPGESHAGLAPRLAHRFSPLSNGLAVPLFAFFAAGVAIGGWDGVVSAFTDPVAIGVVCGLVLGKTIGIFSSTWLLTKLSPAEIDREMKWVDVLGLAMMGGIGFTVALLVAELSFGLGTEFDDHAKVGVLSGSLISAVLGGILLSVRNAHYKRERAAARSDDAGDEASDVGTRDEDGSTGTEARGA</sequence>
<protein>
    <recommendedName>
        <fullName evidence="11">Na(+)/H(+) antiporter NhaA</fullName>
    </recommendedName>
    <alternativeName>
        <fullName evidence="11">Sodium/proton antiporter NhaA</fullName>
    </alternativeName>
</protein>
<keyword evidence="6 11" id="KW-1133">Transmembrane helix</keyword>
<feature type="transmembrane region" description="Helical" evidence="11">
    <location>
        <begin position="21"/>
        <end position="44"/>
    </location>
</feature>
<comment type="catalytic activity">
    <reaction evidence="11">
        <text>Na(+)(in) + 2 H(+)(out) = Na(+)(out) + 2 H(+)(in)</text>
        <dbReference type="Rhea" id="RHEA:29251"/>
        <dbReference type="ChEBI" id="CHEBI:15378"/>
        <dbReference type="ChEBI" id="CHEBI:29101"/>
    </reaction>
</comment>
<feature type="transmembrane region" description="Helical" evidence="11">
    <location>
        <begin position="166"/>
        <end position="186"/>
    </location>
</feature>
<keyword evidence="14" id="KW-1185">Reference proteome</keyword>
<organism evidence="13 14">
    <name type="scientific">Rothia santali</name>
    <dbReference type="NCBI Taxonomy" id="2949643"/>
    <lineage>
        <taxon>Bacteria</taxon>
        <taxon>Bacillati</taxon>
        <taxon>Actinomycetota</taxon>
        <taxon>Actinomycetes</taxon>
        <taxon>Micrococcales</taxon>
        <taxon>Micrococcaceae</taxon>
        <taxon>Rothia</taxon>
    </lineage>
</organism>
<evidence type="ECO:0000256" key="9">
    <source>
        <dbReference type="ARBA" id="ARBA00023136"/>
    </source>
</evidence>
<evidence type="ECO:0000313" key="13">
    <source>
        <dbReference type="EMBL" id="MCP3426853.1"/>
    </source>
</evidence>
<reference evidence="13" key="1">
    <citation type="submission" date="2022-06" db="EMBL/GenBank/DDBJ databases">
        <title>Rothia sp. isolated from sandalwood seedling.</title>
        <authorList>
            <person name="Tuikhar N."/>
            <person name="Kirdat K."/>
            <person name="Thorat V."/>
            <person name="Swetha P."/>
            <person name="Padma S."/>
            <person name="Sundararaj R."/>
            <person name="Yadav A."/>
        </authorList>
    </citation>
    <scope>NUCLEOTIDE SEQUENCE</scope>
    <source>
        <strain evidence="13">AR01</strain>
    </source>
</reference>
<dbReference type="Pfam" id="PF06965">
    <property type="entry name" value="Na_H_antiport_1"/>
    <property type="match status" value="1"/>
</dbReference>
<name>A0A9X2HM46_9MICC</name>
<evidence type="ECO:0000256" key="1">
    <source>
        <dbReference type="ARBA" id="ARBA00004429"/>
    </source>
</evidence>
<evidence type="ECO:0000256" key="10">
    <source>
        <dbReference type="ARBA" id="ARBA00023201"/>
    </source>
</evidence>
<dbReference type="HAMAP" id="MF_01844">
    <property type="entry name" value="NhaA"/>
    <property type="match status" value="1"/>
</dbReference>
<dbReference type="NCBIfam" id="TIGR00773">
    <property type="entry name" value="NhaA"/>
    <property type="match status" value="1"/>
</dbReference>
<dbReference type="InterPro" id="IPR004670">
    <property type="entry name" value="NhaA"/>
</dbReference>
<feature type="transmembrane region" description="Helical" evidence="11">
    <location>
        <begin position="134"/>
        <end position="159"/>
    </location>
</feature>
<dbReference type="Gene3D" id="1.20.1530.10">
    <property type="entry name" value="Na+/H+ antiporter like domain"/>
    <property type="match status" value="1"/>
</dbReference>
<feature type="transmembrane region" description="Helical" evidence="11">
    <location>
        <begin position="192"/>
        <end position="209"/>
    </location>
</feature>
<dbReference type="GO" id="GO:0015385">
    <property type="term" value="F:sodium:proton antiporter activity"/>
    <property type="evidence" value="ECO:0007669"/>
    <property type="project" value="UniProtKB-UniRule"/>
</dbReference>
<feature type="region of interest" description="Disordered" evidence="12">
    <location>
        <begin position="417"/>
        <end position="449"/>
    </location>
</feature>
<feature type="transmembrane region" description="Helical" evidence="11">
    <location>
        <begin position="64"/>
        <end position="86"/>
    </location>
</feature>
<evidence type="ECO:0000256" key="12">
    <source>
        <dbReference type="SAM" id="MobiDB-lite"/>
    </source>
</evidence>
<dbReference type="EMBL" id="JANAFB010000039">
    <property type="protein sequence ID" value="MCP3426853.1"/>
    <property type="molecule type" value="Genomic_DNA"/>
</dbReference>
<keyword evidence="8 11" id="KW-0406">Ion transport</keyword>
<comment type="function">
    <text evidence="11">Na(+)/H(+) antiporter that extrudes sodium in exchange for external protons.</text>
</comment>
<evidence type="ECO:0000256" key="2">
    <source>
        <dbReference type="ARBA" id="ARBA00022448"/>
    </source>
</evidence>
<evidence type="ECO:0000256" key="4">
    <source>
        <dbReference type="ARBA" id="ARBA00022475"/>
    </source>
</evidence>
<dbReference type="Proteomes" id="UP001139502">
    <property type="component" value="Unassembled WGS sequence"/>
</dbReference>
<feature type="transmembrane region" description="Helical" evidence="11">
    <location>
        <begin position="221"/>
        <end position="239"/>
    </location>
</feature>
<feature type="transmembrane region" description="Helical" evidence="11">
    <location>
        <begin position="390"/>
        <end position="409"/>
    </location>
</feature>
<feature type="transmembrane region" description="Helical" evidence="11">
    <location>
        <begin position="352"/>
        <end position="378"/>
    </location>
</feature>
<keyword evidence="10 11" id="KW-0739">Sodium transport</keyword>
<keyword evidence="5 11" id="KW-0812">Transmembrane</keyword>
<dbReference type="GO" id="GO:0005886">
    <property type="term" value="C:plasma membrane"/>
    <property type="evidence" value="ECO:0007669"/>
    <property type="project" value="UniProtKB-SubCell"/>
</dbReference>
<evidence type="ECO:0000256" key="11">
    <source>
        <dbReference type="HAMAP-Rule" id="MF_01844"/>
    </source>
</evidence>
<dbReference type="PANTHER" id="PTHR30341:SF0">
    <property type="entry name" value="NA(+)_H(+) ANTIPORTER NHAA"/>
    <property type="match status" value="1"/>
</dbReference>
<evidence type="ECO:0000256" key="3">
    <source>
        <dbReference type="ARBA" id="ARBA00022449"/>
    </source>
</evidence>
<dbReference type="PANTHER" id="PTHR30341">
    <property type="entry name" value="SODIUM ION/PROTON ANTIPORTER NHAA-RELATED"/>
    <property type="match status" value="1"/>
</dbReference>
<feature type="transmembrane region" description="Helical" evidence="11">
    <location>
        <begin position="284"/>
        <end position="305"/>
    </location>
</feature>
<accession>A0A9X2HM46</accession>
<comment type="caution">
    <text evidence="13">The sequence shown here is derived from an EMBL/GenBank/DDBJ whole genome shotgun (WGS) entry which is preliminary data.</text>
</comment>
<dbReference type="RefSeq" id="WP_254168127.1">
    <property type="nucleotide sequence ID" value="NZ_JANAFB010000039.1"/>
</dbReference>
<keyword evidence="7 11" id="KW-0915">Sodium</keyword>
<dbReference type="GO" id="GO:0006885">
    <property type="term" value="P:regulation of pH"/>
    <property type="evidence" value="ECO:0007669"/>
    <property type="project" value="UniProtKB-UniRule"/>
</dbReference>
<comment type="similarity">
    <text evidence="11">Belongs to the NhaA Na(+)/H(+) (TC 2.A.33) antiporter family.</text>
</comment>
<proteinExistence type="inferred from homology"/>
<evidence type="ECO:0000256" key="7">
    <source>
        <dbReference type="ARBA" id="ARBA00023053"/>
    </source>
</evidence>
<evidence type="ECO:0000256" key="6">
    <source>
        <dbReference type="ARBA" id="ARBA00022989"/>
    </source>
</evidence>
<feature type="transmembrane region" description="Helical" evidence="11">
    <location>
        <begin position="107"/>
        <end position="128"/>
    </location>
</feature>
<comment type="subcellular location">
    <subcellularLocation>
        <location evidence="1">Cell inner membrane</location>
        <topology evidence="1">Multi-pass membrane protein</topology>
    </subcellularLocation>
    <subcellularLocation>
        <location evidence="11">Cell membrane</location>
        <topology evidence="11">Multi-pass membrane protein</topology>
    </subcellularLocation>
</comment>
<evidence type="ECO:0000256" key="8">
    <source>
        <dbReference type="ARBA" id="ARBA00023065"/>
    </source>
</evidence>
<dbReference type="AlphaFoldDB" id="A0A9X2HM46"/>
<keyword evidence="3 11" id="KW-0050">Antiport</keyword>
<feature type="transmembrane region" description="Helical" evidence="11">
    <location>
        <begin position="245"/>
        <end position="263"/>
    </location>
</feature>
<gene>
    <name evidence="11 13" type="primary">nhaA</name>
    <name evidence="13" type="ORF">NBM05_12765</name>
</gene>
<evidence type="ECO:0000313" key="14">
    <source>
        <dbReference type="Proteomes" id="UP001139502"/>
    </source>
</evidence>
<evidence type="ECO:0000256" key="5">
    <source>
        <dbReference type="ARBA" id="ARBA00022692"/>
    </source>
</evidence>